<feature type="non-terminal residue" evidence="1">
    <location>
        <position position="184"/>
    </location>
</feature>
<dbReference type="AlphaFoldDB" id="A0A382QJZ0"/>
<dbReference type="GO" id="GO:0017183">
    <property type="term" value="P:protein histidyl modification to diphthamide"/>
    <property type="evidence" value="ECO:0007669"/>
    <property type="project" value="InterPro"/>
</dbReference>
<dbReference type="InterPro" id="IPR016435">
    <property type="entry name" value="DPH1/DPH2"/>
</dbReference>
<proteinExistence type="predicted"/>
<name>A0A382QJZ0_9ZZZZ</name>
<dbReference type="PANTHER" id="PTHR10762:SF1">
    <property type="entry name" value="2-(3-AMINO-3-CARBOXYPROPYL)HISTIDINE SYNTHASE SUBUNIT 1"/>
    <property type="match status" value="1"/>
</dbReference>
<dbReference type="Gene3D" id="3.40.50.11840">
    <property type="entry name" value="Diphthamide synthesis DPH1/DPH2 domain 1"/>
    <property type="match status" value="1"/>
</dbReference>
<sequence length="184" mass="20318">MDLDRHDFELEDLVERIRANDNRLVALQVPEGLKMQALEMMDSIEDVSGAKVILAADPCYGACDLVHDKMRMMGVELVAHMGHSQMNIDSGMPTHFIPVTYDGDPELAATLPLLESHRAIAQSRLETVGAETDIDEETAKERFLDAVGRVAPLTGARLGLVGSIQHLHLLEEFKSRLEKAGFDV</sequence>
<gene>
    <name evidence="1" type="ORF">METZ01_LOCUS338620</name>
</gene>
<dbReference type="Pfam" id="PF01866">
    <property type="entry name" value="Diphthamide_syn"/>
    <property type="match status" value="1"/>
</dbReference>
<dbReference type="PANTHER" id="PTHR10762">
    <property type="entry name" value="DIPHTHAMIDE BIOSYNTHESIS PROTEIN"/>
    <property type="match status" value="1"/>
</dbReference>
<evidence type="ECO:0008006" key="2">
    <source>
        <dbReference type="Google" id="ProtNLM"/>
    </source>
</evidence>
<dbReference type="GO" id="GO:0090560">
    <property type="term" value="F:2-(3-amino-3-carboxypropyl)histidine synthase activity"/>
    <property type="evidence" value="ECO:0007669"/>
    <property type="project" value="InterPro"/>
</dbReference>
<dbReference type="EMBL" id="UINC01115035">
    <property type="protein sequence ID" value="SVC85766.1"/>
    <property type="molecule type" value="Genomic_DNA"/>
</dbReference>
<reference evidence="1" key="1">
    <citation type="submission" date="2018-05" db="EMBL/GenBank/DDBJ databases">
        <authorList>
            <person name="Lanie J.A."/>
            <person name="Ng W.-L."/>
            <person name="Kazmierczak K.M."/>
            <person name="Andrzejewski T.M."/>
            <person name="Davidsen T.M."/>
            <person name="Wayne K.J."/>
            <person name="Tettelin H."/>
            <person name="Glass J.I."/>
            <person name="Rusch D."/>
            <person name="Podicherti R."/>
            <person name="Tsui H.-C.T."/>
            <person name="Winkler M.E."/>
        </authorList>
    </citation>
    <scope>NUCLEOTIDE SEQUENCE</scope>
</reference>
<organism evidence="1">
    <name type="scientific">marine metagenome</name>
    <dbReference type="NCBI Taxonomy" id="408172"/>
    <lineage>
        <taxon>unclassified sequences</taxon>
        <taxon>metagenomes</taxon>
        <taxon>ecological metagenomes</taxon>
    </lineage>
</organism>
<accession>A0A382QJZ0</accession>
<dbReference type="InterPro" id="IPR042263">
    <property type="entry name" value="DPH1/DPH2_1"/>
</dbReference>
<evidence type="ECO:0000313" key="1">
    <source>
        <dbReference type="EMBL" id="SVC85766.1"/>
    </source>
</evidence>
<protein>
    <recommendedName>
        <fullName evidence="2">Diphthamide biosynthesis enzyme Dph2</fullName>
    </recommendedName>
</protein>
<dbReference type="NCBIfam" id="TIGR00322">
    <property type="entry name" value="diphth2_R"/>
    <property type="match status" value="1"/>
</dbReference>